<feature type="repeat" description="WD" evidence="3">
    <location>
        <begin position="81"/>
        <end position="104"/>
    </location>
</feature>
<dbReference type="PROSITE" id="PS50294">
    <property type="entry name" value="WD_REPEATS_REGION"/>
    <property type="match status" value="1"/>
</dbReference>
<dbReference type="InterPro" id="IPR036322">
    <property type="entry name" value="WD40_repeat_dom_sf"/>
</dbReference>
<dbReference type="GO" id="GO:0000472">
    <property type="term" value="P:endonucleolytic cleavage to generate mature 5'-end of SSU-rRNA from (SSU-rRNA, 5.8S rRNA, LSU-rRNA)"/>
    <property type="evidence" value="ECO:0007669"/>
    <property type="project" value="TreeGrafter"/>
</dbReference>
<dbReference type="OMA" id="ERISCIC"/>
<dbReference type="InterPro" id="IPR020472">
    <property type="entry name" value="WD40_PAC1"/>
</dbReference>
<dbReference type="SUPFAM" id="SSF50978">
    <property type="entry name" value="WD40 repeat-like"/>
    <property type="match status" value="1"/>
</dbReference>
<evidence type="ECO:0000313" key="4">
    <source>
        <dbReference type="EnsemblPlants" id="AUR62013587-RA:cds"/>
    </source>
</evidence>
<proteinExistence type="predicted"/>
<dbReference type="AlphaFoldDB" id="A0A803LHZ0"/>
<dbReference type="InterPro" id="IPR015943">
    <property type="entry name" value="WD40/YVTN_repeat-like_dom_sf"/>
</dbReference>
<dbReference type="PRINTS" id="PR00320">
    <property type="entry name" value="GPROTEINBRPT"/>
</dbReference>
<dbReference type="PANTHER" id="PTHR19854">
    <property type="entry name" value="TRANSDUCIN BETA-LIKE 3"/>
    <property type="match status" value="1"/>
</dbReference>
<dbReference type="InterPro" id="IPR001680">
    <property type="entry name" value="WD40_rpt"/>
</dbReference>
<name>A0A803LHZ0_CHEQI</name>
<dbReference type="PROSITE" id="PS00678">
    <property type="entry name" value="WD_REPEATS_1"/>
    <property type="match status" value="2"/>
</dbReference>
<dbReference type="GO" id="GO:0005730">
    <property type="term" value="C:nucleolus"/>
    <property type="evidence" value="ECO:0007669"/>
    <property type="project" value="TreeGrafter"/>
</dbReference>
<dbReference type="EnsemblPlants" id="AUR62013587-RA">
    <property type="protein sequence ID" value="AUR62013587-RA:cds"/>
    <property type="gene ID" value="AUR62013587"/>
</dbReference>
<dbReference type="Pfam" id="PF00400">
    <property type="entry name" value="WD40"/>
    <property type="match status" value="3"/>
</dbReference>
<dbReference type="GO" id="GO:0034511">
    <property type="term" value="F:U3 snoRNA binding"/>
    <property type="evidence" value="ECO:0007669"/>
    <property type="project" value="TreeGrafter"/>
</dbReference>
<dbReference type="PROSITE" id="PS50082">
    <property type="entry name" value="WD_REPEATS_2"/>
    <property type="match status" value="2"/>
</dbReference>
<dbReference type="PANTHER" id="PTHR19854:SF15">
    <property type="entry name" value="TRANSDUCIN BETA-LIKE PROTEIN 3"/>
    <property type="match status" value="1"/>
</dbReference>
<dbReference type="Gene3D" id="2.130.10.10">
    <property type="entry name" value="YVTN repeat-like/Quinoprotein amine dehydrogenase"/>
    <property type="match status" value="1"/>
</dbReference>
<reference evidence="4" key="2">
    <citation type="submission" date="2021-03" db="UniProtKB">
        <authorList>
            <consortium name="EnsemblPlants"/>
        </authorList>
    </citation>
    <scope>IDENTIFICATION</scope>
</reference>
<keyword evidence="1 3" id="KW-0853">WD repeat</keyword>
<keyword evidence="5" id="KW-1185">Reference proteome</keyword>
<evidence type="ECO:0000256" key="1">
    <source>
        <dbReference type="ARBA" id="ARBA00022574"/>
    </source>
</evidence>
<organism evidence="4 5">
    <name type="scientific">Chenopodium quinoa</name>
    <name type="common">Quinoa</name>
    <dbReference type="NCBI Taxonomy" id="63459"/>
    <lineage>
        <taxon>Eukaryota</taxon>
        <taxon>Viridiplantae</taxon>
        <taxon>Streptophyta</taxon>
        <taxon>Embryophyta</taxon>
        <taxon>Tracheophyta</taxon>
        <taxon>Spermatophyta</taxon>
        <taxon>Magnoliopsida</taxon>
        <taxon>eudicotyledons</taxon>
        <taxon>Gunneridae</taxon>
        <taxon>Pentapetalae</taxon>
        <taxon>Caryophyllales</taxon>
        <taxon>Chenopodiaceae</taxon>
        <taxon>Chenopodioideae</taxon>
        <taxon>Atripliceae</taxon>
        <taxon>Chenopodium</taxon>
    </lineage>
</organism>
<dbReference type="Gramene" id="AUR62013587-RA">
    <property type="protein sequence ID" value="AUR62013587-RA:cds"/>
    <property type="gene ID" value="AUR62013587"/>
</dbReference>
<evidence type="ECO:0000313" key="5">
    <source>
        <dbReference type="Proteomes" id="UP000596660"/>
    </source>
</evidence>
<accession>A0A803LHZ0</accession>
<dbReference type="SMART" id="SM00320">
    <property type="entry name" value="WD40"/>
    <property type="match status" value="3"/>
</dbReference>
<sequence>MILSKSSILRMRRLNPPLKVILSQLQLLRLALSPDDKFLFSASHSRQSRGHDGPVMAMSCDASGGLLVTAGADRKVLGTLMLFSGSDDASVRVWDLITKKCAATMEKHFSAVVSLAMSEDRRFLLSAGRDKVVNMWDLKSYGCKTTIPTYEVLEAVCVINSGTVFYDSLSSQRPKKSKNIMQEVYFLTAGERGIVRIWNTEGAVCLFEQKTSDVAFSPDENDLRRGFTAACLLPSDQGLLCITADQQFLFYSPLKHSEEDLCLSLCKRLIGYNEEIVDMKFLGEDENFLAVATNLEQVASLLLPYFLS</sequence>
<dbReference type="GO" id="GO:0030686">
    <property type="term" value="C:90S preribosome"/>
    <property type="evidence" value="ECO:0007669"/>
    <property type="project" value="TreeGrafter"/>
</dbReference>
<dbReference type="InterPro" id="IPR019775">
    <property type="entry name" value="WD40_repeat_CS"/>
</dbReference>
<protein>
    <submittedName>
        <fullName evidence="4">Uncharacterized protein</fullName>
    </submittedName>
</protein>
<dbReference type="Proteomes" id="UP000596660">
    <property type="component" value="Unplaced"/>
</dbReference>
<dbReference type="GO" id="GO:0000480">
    <property type="term" value="P:endonucleolytic cleavage in 5'-ETS of tricistronic rRNA transcript (SSU-rRNA, 5.8S rRNA, LSU-rRNA)"/>
    <property type="evidence" value="ECO:0007669"/>
    <property type="project" value="TreeGrafter"/>
</dbReference>
<feature type="repeat" description="WD" evidence="3">
    <location>
        <begin position="105"/>
        <end position="146"/>
    </location>
</feature>
<evidence type="ECO:0000256" key="3">
    <source>
        <dbReference type="PROSITE-ProRule" id="PRU00221"/>
    </source>
</evidence>
<evidence type="ECO:0000256" key="2">
    <source>
        <dbReference type="ARBA" id="ARBA00022737"/>
    </source>
</evidence>
<reference evidence="4" key="1">
    <citation type="journal article" date="2017" name="Nature">
        <title>The genome of Chenopodium quinoa.</title>
        <authorList>
            <person name="Jarvis D.E."/>
            <person name="Ho Y.S."/>
            <person name="Lightfoot D.J."/>
            <person name="Schmoeckel S.M."/>
            <person name="Li B."/>
            <person name="Borm T.J.A."/>
            <person name="Ohyanagi H."/>
            <person name="Mineta K."/>
            <person name="Michell C.T."/>
            <person name="Saber N."/>
            <person name="Kharbatia N.M."/>
            <person name="Rupper R.R."/>
            <person name="Sharp A.R."/>
            <person name="Dally N."/>
            <person name="Boughton B.A."/>
            <person name="Woo Y.H."/>
            <person name="Gao G."/>
            <person name="Schijlen E.G.W.M."/>
            <person name="Guo X."/>
            <person name="Momin A.A."/>
            <person name="Negrao S."/>
            <person name="Al-Babili S."/>
            <person name="Gehring C."/>
            <person name="Roessner U."/>
            <person name="Jung C."/>
            <person name="Murphy K."/>
            <person name="Arold S.T."/>
            <person name="Gojobori T."/>
            <person name="van der Linden C.G."/>
            <person name="van Loo E.N."/>
            <person name="Jellen E.N."/>
            <person name="Maughan P.J."/>
            <person name="Tester M."/>
        </authorList>
    </citation>
    <scope>NUCLEOTIDE SEQUENCE [LARGE SCALE GENOMIC DNA]</scope>
    <source>
        <strain evidence="4">cv. PI 614886</strain>
    </source>
</reference>
<keyword evidence="2" id="KW-0677">Repeat</keyword>